<dbReference type="Proteomes" id="UP001418222">
    <property type="component" value="Unassembled WGS sequence"/>
</dbReference>
<reference evidence="1 2" key="1">
    <citation type="journal article" date="2022" name="Nat. Plants">
        <title>Genomes of leafy and leafless Platanthera orchids illuminate the evolution of mycoheterotrophy.</title>
        <authorList>
            <person name="Li M.H."/>
            <person name="Liu K.W."/>
            <person name="Li Z."/>
            <person name="Lu H.C."/>
            <person name="Ye Q.L."/>
            <person name="Zhang D."/>
            <person name="Wang J.Y."/>
            <person name="Li Y.F."/>
            <person name="Zhong Z.M."/>
            <person name="Liu X."/>
            <person name="Yu X."/>
            <person name="Liu D.K."/>
            <person name="Tu X.D."/>
            <person name="Liu B."/>
            <person name="Hao Y."/>
            <person name="Liao X.Y."/>
            <person name="Jiang Y.T."/>
            <person name="Sun W.H."/>
            <person name="Chen J."/>
            <person name="Chen Y.Q."/>
            <person name="Ai Y."/>
            <person name="Zhai J.W."/>
            <person name="Wu S.S."/>
            <person name="Zhou Z."/>
            <person name="Hsiao Y.Y."/>
            <person name="Wu W.L."/>
            <person name="Chen Y.Y."/>
            <person name="Lin Y.F."/>
            <person name="Hsu J.L."/>
            <person name="Li C.Y."/>
            <person name="Wang Z.W."/>
            <person name="Zhao X."/>
            <person name="Zhong W.Y."/>
            <person name="Ma X.K."/>
            <person name="Ma L."/>
            <person name="Huang J."/>
            <person name="Chen G.Z."/>
            <person name="Huang M.Z."/>
            <person name="Huang L."/>
            <person name="Peng D.H."/>
            <person name="Luo Y.B."/>
            <person name="Zou S.Q."/>
            <person name="Chen S.P."/>
            <person name="Lan S."/>
            <person name="Tsai W.C."/>
            <person name="Van de Peer Y."/>
            <person name="Liu Z.J."/>
        </authorList>
    </citation>
    <scope>NUCLEOTIDE SEQUENCE [LARGE SCALE GENOMIC DNA]</scope>
    <source>
        <strain evidence="1">Lor287</strain>
    </source>
</reference>
<evidence type="ECO:0000313" key="2">
    <source>
        <dbReference type="Proteomes" id="UP001418222"/>
    </source>
</evidence>
<organism evidence="1 2">
    <name type="scientific">Platanthera zijinensis</name>
    <dbReference type="NCBI Taxonomy" id="2320716"/>
    <lineage>
        <taxon>Eukaryota</taxon>
        <taxon>Viridiplantae</taxon>
        <taxon>Streptophyta</taxon>
        <taxon>Embryophyta</taxon>
        <taxon>Tracheophyta</taxon>
        <taxon>Spermatophyta</taxon>
        <taxon>Magnoliopsida</taxon>
        <taxon>Liliopsida</taxon>
        <taxon>Asparagales</taxon>
        <taxon>Orchidaceae</taxon>
        <taxon>Orchidoideae</taxon>
        <taxon>Orchideae</taxon>
        <taxon>Orchidinae</taxon>
        <taxon>Platanthera</taxon>
    </lineage>
</organism>
<proteinExistence type="predicted"/>
<comment type="caution">
    <text evidence="1">The sequence shown here is derived from an EMBL/GenBank/DDBJ whole genome shotgun (WGS) entry which is preliminary data.</text>
</comment>
<evidence type="ECO:0000313" key="1">
    <source>
        <dbReference type="EMBL" id="KAK8947100.1"/>
    </source>
</evidence>
<keyword evidence="2" id="KW-1185">Reference proteome</keyword>
<gene>
    <name evidence="1" type="ORF">KSP39_PZI006399</name>
</gene>
<dbReference type="EMBL" id="JBBWWQ010000005">
    <property type="protein sequence ID" value="KAK8947100.1"/>
    <property type="molecule type" value="Genomic_DNA"/>
</dbReference>
<protein>
    <submittedName>
        <fullName evidence="1">Uncharacterized protein</fullName>
    </submittedName>
</protein>
<name>A0AAP0G9X4_9ASPA</name>
<accession>A0AAP0G9X4</accession>
<sequence>MGEEASHSYHPAKRLRVDSTESQDLLADTASFGVFPSGRKKREKIQATVSALRRIIPGGKIKDATFGARRSHLISEFSLPLKLLIDCIAFMCSAS</sequence>
<dbReference type="AlphaFoldDB" id="A0AAP0G9X4"/>